<dbReference type="GO" id="GO:0016020">
    <property type="term" value="C:membrane"/>
    <property type="evidence" value="ECO:0007669"/>
    <property type="project" value="UniProtKB-SubCell"/>
</dbReference>
<evidence type="ECO:0000256" key="2">
    <source>
        <dbReference type="ARBA" id="ARBA00007998"/>
    </source>
</evidence>
<keyword evidence="3" id="KW-0813">Transport</keyword>
<dbReference type="GO" id="GO:0009847">
    <property type="term" value="P:spore germination"/>
    <property type="evidence" value="ECO:0007669"/>
    <property type="project" value="InterPro"/>
</dbReference>
<evidence type="ECO:0000256" key="3">
    <source>
        <dbReference type="ARBA" id="ARBA00022448"/>
    </source>
</evidence>
<gene>
    <name evidence="9" type="ORF">SAMN05443428_101168</name>
</gene>
<evidence type="ECO:0000256" key="1">
    <source>
        <dbReference type="ARBA" id="ARBA00004141"/>
    </source>
</evidence>
<keyword evidence="5 8" id="KW-0812">Transmembrane</keyword>
<dbReference type="Proteomes" id="UP000190105">
    <property type="component" value="Unassembled WGS sequence"/>
</dbReference>
<feature type="transmembrane region" description="Helical" evidence="8">
    <location>
        <begin position="339"/>
        <end position="358"/>
    </location>
</feature>
<feature type="transmembrane region" description="Helical" evidence="8">
    <location>
        <begin position="41"/>
        <end position="63"/>
    </location>
</feature>
<feature type="transmembrane region" description="Helical" evidence="8">
    <location>
        <begin position="308"/>
        <end position="327"/>
    </location>
</feature>
<sequence length="368" mass="40974">MTPNDDKISNIQLCVLVFNIVLGIGILTLPASLTKAAENDGWILCIISGLLCILSIYFMCYVGNKYAEYGLVGTLKKLFGGFVGTALAIPIILYYIFFCSVEVRLFAETAKLYLLPNTSLEIIILPLIILAVLLSRTGIESIARFFESITPFIFFLIFVLITVTIPKSDYSNIRPFLGTPLTKLIKGISVSIFSYAGFEILLLIFPYLRTPKKAFKFSSAGLIIIIVFYVFADIQCLAKFGVKETESFIYPTISLIRASQVPGGFIERLEGLLLALWVTSVFTTLVGLLFSLSVVLSDVLKHKKPKHIVSMFIPIIYIVALWGDSVAELFELSDKLMNTLGLYSIGILPLLMFLFSLFRKRDVKKSEG</sequence>
<dbReference type="NCBIfam" id="TIGR00912">
    <property type="entry name" value="2A0309"/>
    <property type="match status" value="1"/>
</dbReference>
<evidence type="ECO:0000256" key="8">
    <source>
        <dbReference type="SAM" id="Phobius"/>
    </source>
</evidence>
<dbReference type="OrthoDB" id="2716906at2"/>
<dbReference type="InterPro" id="IPR004761">
    <property type="entry name" value="Spore_GerAB"/>
</dbReference>
<evidence type="ECO:0000313" key="10">
    <source>
        <dbReference type="Proteomes" id="UP000190105"/>
    </source>
</evidence>
<feature type="transmembrane region" description="Helical" evidence="8">
    <location>
        <begin position="145"/>
        <end position="165"/>
    </location>
</feature>
<feature type="transmembrane region" description="Helical" evidence="8">
    <location>
        <begin position="12"/>
        <end position="29"/>
    </location>
</feature>
<feature type="transmembrane region" description="Helical" evidence="8">
    <location>
        <begin position="112"/>
        <end position="133"/>
    </location>
</feature>
<dbReference type="RefSeq" id="WP_078695202.1">
    <property type="nucleotide sequence ID" value="NZ_FUYH01000001.1"/>
</dbReference>
<keyword evidence="7 8" id="KW-0472">Membrane</keyword>
<protein>
    <submittedName>
        <fullName evidence="9">Spore germination protein</fullName>
    </submittedName>
</protein>
<dbReference type="Pfam" id="PF03845">
    <property type="entry name" value="Spore_permease"/>
    <property type="match status" value="1"/>
</dbReference>
<feature type="transmembrane region" description="Helical" evidence="8">
    <location>
        <begin position="75"/>
        <end position="97"/>
    </location>
</feature>
<evidence type="ECO:0000256" key="7">
    <source>
        <dbReference type="ARBA" id="ARBA00023136"/>
    </source>
</evidence>
<organism evidence="9 10">
    <name type="scientific">Caloramator quimbayensis</name>
    <dbReference type="NCBI Taxonomy" id="1147123"/>
    <lineage>
        <taxon>Bacteria</taxon>
        <taxon>Bacillati</taxon>
        <taxon>Bacillota</taxon>
        <taxon>Clostridia</taxon>
        <taxon>Eubacteriales</taxon>
        <taxon>Clostridiaceae</taxon>
        <taxon>Caloramator</taxon>
    </lineage>
</organism>
<keyword evidence="10" id="KW-1185">Reference proteome</keyword>
<name>A0A1T4WGC5_9CLOT</name>
<dbReference type="Gene3D" id="1.20.1740.10">
    <property type="entry name" value="Amino acid/polyamine transporter I"/>
    <property type="match status" value="1"/>
</dbReference>
<evidence type="ECO:0000256" key="6">
    <source>
        <dbReference type="ARBA" id="ARBA00022989"/>
    </source>
</evidence>
<accession>A0A1T4WGC5</accession>
<dbReference type="STRING" id="1147123.SAMN05443428_101168"/>
<evidence type="ECO:0000256" key="5">
    <source>
        <dbReference type="ARBA" id="ARBA00022692"/>
    </source>
</evidence>
<dbReference type="PANTHER" id="PTHR34975">
    <property type="entry name" value="SPORE GERMINATION PROTEIN A2"/>
    <property type="match status" value="1"/>
</dbReference>
<comment type="similarity">
    <text evidence="2">Belongs to the amino acid-polyamine-organocation (APC) superfamily. Spore germination protein (SGP) (TC 2.A.3.9) family.</text>
</comment>
<evidence type="ECO:0000256" key="4">
    <source>
        <dbReference type="ARBA" id="ARBA00022544"/>
    </source>
</evidence>
<reference evidence="10" key="1">
    <citation type="submission" date="2017-02" db="EMBL/GenBank/DDBJ databases">
        <authorList>
            <person name="Varghese N."/>
            <person name="Submissions S."/>
        </authorList>
    </citation>
    <scope>NUCLEOTIDE SEQUENCE [LARGE SCALE GENOMIC DNA]</scope>
    <source>
        <strain evidence="10">USBA 833</strain>
    </source>
</reference>
<feature type="transmembrane region" description="Helical" evidence="8">
    <location>
        <begin position="274"/>
        <end position="296"/>
    </location>
</feature>
<comment type="subcellular location">
    <subcellularLocation>
        <location evidence="1">Membrane</location>
        <topology evidence="1">Multi-pass membrane protein</topology>
    </subcellularLocation>
</comment>
<dbReference type="AlphaFoldDB" id="A0A1T4WGC5"/>
<keyword evidence="6 8" id="KW-1133">Transmembrane helix</keyword>
<proteinExistence type="inferred from homology"/>
<keyword evidence="4" id="KW-0309">Germination</keyword>
<feature type="transmembrane region" description="Helical" evidence="8">
    <location>
        <begin position="220"/>
        <end position="242"/>
    </location>
</feature>
<evidence type="ECO:0000313" key="9">
    <source>
        <dbReference type="EMBL" id="SKA76257.1"/>
    </source>
</evidence>
<dbReference type="EMBL" id="FUYH01000001">
    <property type="protein sequence ID" value="SKA76257.1"/>
    <property type="molecule type" value="Genomic_DNA"/>
</dbReference>
<dbReference type="PANTHER" id="PTHR34975:SF2">
    <property type="entry name" value="SPORE GERMINATION PROTEIN A2"/>
    <property type="match status" value="1"/>
</dbReference>
<feature type="transmembrane region" description="Helical" evidence="8">
    <location>
        <begin position="185"/>
        <end position="208"/>
    </location>
</feature>